<evidence type="ECO:0000313" key="14">
    <source>
        <dbReference type="Proteomes" id="UP001355207"/>
    </source>
</evidence>
<feature type="compositionally biased region" description="Basic and acidic residues" evidence="10">
    <location>
        <begin position="253"/>
        <end position="262"/>
    </location>
</feature>
<feature type="domain" description="PH" evidence="11">
    <location>
        <begin position="1015"/>
        <end position="1168"/>
    </location>
</feature>
<evidence type="ECO:0000256" key="6">
    <source>
        <dbReference type="ARBA" id="ARBA00022777"/>
    </source>
</evidence>
<evidence type="ECO:0000256" key="8">
    <source>
        <dbReference type="ARBA" id="ARBA00047899"/>
    </source>
</evidence>
<gene>
    <name evidence="13" type="ORF">L201_003050</name>
</gene>
<keyword evidence="7" id="KW-0067">ATP-binding</keyword>
<accession>A0AAX4JUA8</accession>
<dbReference type="PROSITE" id="PS50011">
    <property type="entry name" value="PROTEIN_KINASE_DOM"/>
    <property type="match status" value="1"/>
</dbReference>
<dbReference type="GO" id="GO:0004674">
    <property type="term" value="F:protein serine/threonine kinase activity"/>
    <property type="evidence" value="ECO:0007669"/>
    <property type="project" value="UniProtKB-KW"/>
</dbReference>
<dbReference type="AlphaFoldDB" id="A0AAX4JUA8"/>
<evidence type="ECO:0000259" key="12">
    <source>
        <dbReference type="PROSITE" id="PS50011"/>
    </source>
</evidence>
<dbReference type="InterPro" id="IPR000719">
    <property type="entry name" value="Prot_kinase_dom"/>
</dbReference>
<dbReference type="SMART" id="SM00220">
    <property type="entry name" value="S_TKc"/>
    <property type="match status" value="1"/>
</dbReference>
<dbReference type="EC" id="2.7.11.1" evidence="2"/>
<proteinExistence type="inferred from homology"/>
<feature type="compositionally biased region" description="Basic and acidic residues" evidence="10">
    <location>
        <begin position="401"/>
        <end position="415"/>
    </location>
</feature>
<dbReference type="Gene3D" id="1.10.510.10">
    <property type="entry name" value="Transferase(Phosphotransferase) domain 1"/>
    <property type="match status" value="1"/>
</dbReference>
<dbReference type="SUPFAM" id="SSF56112">
    <property type="entry name" value="Protein kinase-like (PK-like)"/>
    <property type="match status" value="2"/>
</dbReference>
<organism evidence="13 14">
    <name type="scientific">Kwoniella dendrophila CBS 6074</name>
    <dbReference type="NCBI Taxonomy" id="1295534"/>
    <lineage>
        <taxon>Eukaryota</taxon>
        <taxon>Fungi</taxon>
        <taxon>Dikarya</taxon>
        <taxon>Basidiomycota</taxon>
        <taxon>Agaricomycotina</taxon>
        <taxon>Tremellomycetes</taxon>
        <taxon>Tremellales</taxon>
        <taxon>Cryptococcaceae</taxon>
        <taxon>Kwoniella</taxon>
    </lineage>
</organism>
<dbReference type="GO" id="GO:0005524">
    <property type="term" value="F:ATP binding"/>
    <property type="evidence" value="ECO:0007669"/>
    <property type="project" value="UniProtKB-KW"/>
</dbReference>
<dbReference type="FunFam" id="1.10.510.10:FF:000534">
    <property type="entry name" value="Serine/threonine-protein kinase PKH2"/>
    <property type="match status" value="1"/>
</dbReference>
<feature type="region of interest" description="Disordered" evidence="10">
    <location>
        <begin position="351"/>
        <end position="576"/>
    </location>
</feature>
<keyword evidence="4" id="KW-0808">Transferase</keyword>
<feature type="compositionally biased region" description="Basic and acidic residues" evidence="10">
    <location>
        <begin position="186"/>
        <end position="196"/>
    </location>
</feature>
<keyword evidence="6" id="KW-0418">Kinase</keyword>
<feature type="compositionally biased region" description="Low complexity" evidence="10">
    <location>
        <begin position="911"/>
        <end position="923"/>
    </location>
</feature>
<evidence type="ECO:0000256" key="7">
    <source>
        <dbReference type="ARBA" id="ARBA00022840"/>
    </source>
</evidence>
<feature type="region of interest" description="Disordered" evidence="10">
    <location>
        <begin position="939"/>
        <end position="958"/>
    </location>
</feature>
<evidence type="ECO:0000256" key="2">
    <source>
        <dbReference type="ARBA" id="ARBA00012513"/>
    </source>
</evidence>
<feature type="compositionally biased region" description="Low complexity" evidence="10">
    <location>
        <begin position="422"/>
        <end position="437"/>
    </location>
</feature>
<keyword evidence="14" id="KW-1185">Reference proteome</keyword>
<evidence type="ECO:0000256" key="1">
    <source>
        <dbReference type="ARBA" id="ARBA00010006"/>
    </source>
</evidence>
<dbReference type="InterPro" id="IPR008271">
    <property type="entry name" value="Ser/Thr_kinase_AS"/>
</dbReference>
<feature type="compositionally biased region" description="Polar residues" evidence="10">
    <location>
        <begin position="519"/>
        <end position="531"/>
    </location>
</feature>
<feature type="compositionally biased region" description="Acidic residues" evidence="10">
    <location>
        <begin position="823"/>
        <end position="848"/>
    </location>
</feature>
<feature type="compositionally biased region" description="Low complexity" evidence="10">
    <location>
        <begin position="1"/>
        <end position="15"/>
    </location>
</feature>
<dbReference type="Pfam" id="PF00069">
    <property type="entry name" value="Pkinase"/>
    <property type="match status" value="1"/>
</dbReference>
<evidence type="ECO:0000256" key="4">
    <source>
        <dbReference type="ARBA" id="ARBA00022679"/>
    </source>
</evidence>
<feature type="compositionally biased region" description="Low complexity" evidence="10">
    <location>
        <begin position="39"/>
        <end position="58"/>
    </location>
</feature>
<dbReference type="PROSITE" id="PS50003">
    <property type="entry name" value="PH_DOMAIN"/>
    <property type="match status" value="1"/>
</dbReference>
<feature type="compositionally biased region" description="Polar residues" evidence="10">
    <location>
        <begin position="235"/>
        <end position="252"/>
    </location>
</feature>
<feature type="compositionally biased region" description="Polar residues" evidence="10">
    <location>
        <begin position="353"/>
        <end position="362"/>
    </location>
</feature>
<comment type="similarity">
    <text evidence="1">Belongs to the protein kinase superfamily. AGC Ser/Thr protein kinase family. PDPK1 subfamily.</text>
</comment>
<dbReference type="PANTHER" id="PTHR24356:SF163">
    <property type="entry name" value="3-PHOSPHOINOSITIDE-DEPENDENT PROTEIN KINASE 1-RELATED"/>
    <property type="match status" value="1"/>
</dbReference>
<comment type="catalytic activity">
    <reaction evidence="8">
        <text>L-threonyl-[protein] + ATP = O-phospho-L-threonyl-[protein] + ADP + H(+)</text>
        <dbReference type="Rhea" id="RHEA:46608"/>
        <dbReference type="Rhea" id="RHEA-COMP:11060"/>
        <dbReference type="Rhea" id="RHEA-COMP:11605"/>
        <dbReference type="ChEBI" id="CHEBI:15378"/>
        <dbReference type="ChEBI" id="CHEBI:30013"/>
        <dbReference type="ChEBI" id="CHEBI:30616"/>
        <dbReference type="ChEBI" id="CHEBI:61977"/>
        <dbReference type="ChEBI" id="CHEBI:456216"/>
        <dbReference type="EC" id="2.7.11.1"/>
    </reaction>
</comment>
<dbReference type="RefSeq" id="XP_066074908.1">
    <property type="nucleotide sequence ID" value="XM_066218811.1"/>
</dbReference>
<dbReference type="Gene3D" id="3.30.200.20">
    <property type="entry name" value="Phosphorylase Kinase, domain 1"/>
    <property type="match status" value="2"/>
</dbReference>
<evidence type="ECO:0000313" key="13">
    <source>
        <dbReference type="EMBL" id="WWC88145.1"/>
    </source>
</evidence>
<keyword evidence="5" id="KW-0547">Nucleotide-binding</keyword>
<feature type="region of interest" description="Disordered" evidence="10">
    <location>
        <begin position="823"/>
        <end position="853"/>
    </location>
</feature>
<dbReference type="Gene3D" id="2.30.29.30">
    <property type="entry name" value="Pleckstrin-homology domain (PH domain)/Phosphotyrosine-binding domain (PTB)"/>
    <property type="match status" value="1"/>
</dbReference>
<feature type="region of interest" description="Disordered" evidence="10">
    <location>
        <begin position="1"/>
        <end position="281"/>
    </location>
</feature>
<protein>
    <recommendedName>
        <fullName evidence="2">non-specific serine/threonine protein kinase</fullName>
        <ecNumber evidence="2">2.7.11.1</ecNumber>
    </recommendedName>
</protein>
<comment type="catalytic activity">
    <reaction evidence="9">
        <text>L-seryl-[protein] + ATP = O-phospho-L-seryl-[protein] + ADP + H(+)</text>
        <dbReference type="Rhea" id="RHEA:17989"/>
        <dbReference type="Rhea" id="RHEA-COMP:9863"/>
        <dbReference type="Rhea" id="RHEA-COMP:11604"/>
        <dbReference type="ChEBI" id="CHEBI:15378"/>
        <dbReference type="ChEBI" id="CHEBI:29999"/>
        <dbReference type="ChEBI" id="CHEBI:30616"/>
        <dbReference type="ChEBI" id="CHEBI:83421"/>
        <dbReference type="ChEBI" id="CHEBI:456216"/>
        <dbReference type="EC" id="2.7.11.1"/>
    </reaction>
</comment>
<feature type="compositionally biased region" description="Polar residues" evidence="10">
    <location>
        <begin position="263"/>
        <end position="274"/>
    </location>
</feature>
<feature type="compositionally biased region" description="Low complexity" evidence="10">
    <location>
        <begin position="118"/>
        <end position="160"/>
    </location>
</feature>
<dbReference type="InterPro" id="IPR011993">
    <property type="entry name" value="PH-like_dom_sf"/>
</dbReference>
<dbReference type="InterPro" id="IPR050236">
    <property type="entry name" value="Ser_Thr_kinase_AGC"/>
</dbReference>
<feature type="compositionally biased region" description="Polar residues" evidence="10">
    <location>
        <begin position="70"/>
        <end position="100"/>
    </location>
</feature>
<dbReference type="PANTHER" id="PTHR24356">
    <property type="entry name" value="SERINE/THREONINE-PROTEIN KINASE"/>
    <property type="match status" value="1"/>
</dbReference>
<dbReference type="InterPro" id="IPR001849">
    <property type="entry name" value="PH_domain"/>
</dbReference>
<dbReference type="PROSITE" id="PS00108">
    <property type="entry name" value="PROTEIN_KINASE_ST"/>
    <property type="match status" value="1"/>
</dbReference>
<dbReference type="GO" id="GO:0035556">
    <property type="term" value="P:intracellular signal transduction"/>
    <property type="evidence" value="ECO:0007669"/>
    <property type="project" value="TreeGrafter"/>
</dbReference>
<evidence type="ECO:0000256" key="3">
    <source>
        <dbReference type="ARBA" id="ARBA00022527"/>
    </source>
</evidence>
<evidence type="ECO:0000256" key="5">
    <source>
        <dbReference type="ARBA" id="ARBA00022741"/>
    </source>
</evidence>
<feature type="region of interest" description="Disordered" evidence="10">
    <location>
        <begin position="966"/>
        <end position="986"/>
    </location>
</feature>
<evidence type="ECO:0000259" key="11">
    <source>
        <dbReference type="PROSITE" id="PS50003"/>
    </source>
</evidence>
<evidence type="ECO:0000256" key="10">
    <source>
        <dbReference type="SAM" id="MobiDB-lite"/>
    </source>
</evidence>
<reference evidence="13 14" key="1">
    <citation type="submission" date="2024-01" db="EMBL/GenBank/DDBJ databases">
        <title>Comparative genomics of Cryptococcus and Kwoniella reveals pathogenesis evolution and contrasting modes of karyotype evolution via chromosome fusion or intercentromeric recombination.</title>
        <authorList>
            <person name="Coelho M.A."/>
            <person name="David-Palma M."/>
            <person name="Shea T."/>
            <person name="Bowers K."/>
            <person name="McGinley-Smith S."/>
            <person name="Mohammad A.W."/>
            <person name="Gnirke A."/>
            <person name="Yurkov A.M."/>
            <person name="Nowrousian M."/>
            <person name="Sun S."/>
            <person name="Cuomo C.A."/>
            <person name="Heitman J."/>
        </authorList>
    </citation>
    <scope>NUCLEOTIDE SEQUENCE [LARGE SCALE GENOMIC DNA]</scope>
    <source>
        <strain evidence="13 14">CBS 6074</strain>
    </source>
</reference>
<sequence>MATTIRPSPIHTPTTSSPPTPPTNYPSFPRLSSPSLHLNRNASTSSSRSTATTSSTSSVQAAPMRPPPIETSTAATSHSQLPSRAESGTDSDIGYSSNRRGYNGPELGSVGGRGWGRNGPRSGRMTPQHIITTPSSSPPSTHINRPSTSGSLGTLSPTTPRAANYPTDAQNSGSPGPLRVTVSLDPMDHNEYRRSETSSPSDPLSPMRGRGGHLTAPSSPTDPPRAPALVGAKQRTLSVGSGPNWQVGSRSGSTERDRERRQSQVSNHSHSGSGQIKKPSIRDFVLGEELGQGSYSTVYAATSAASSSTNHSPSSAKPPRKYAIKIINQHHLVQEKKVKYAMIERDALVRLSTPRQSNSPTTARDHRRGLSSSSSGGYGPTPNTASKRKSVASIGSSAGTARKENGVTSNNKDRLSIVTTDSGLSSSPLSSNVPLSPVMKTFNNRRPSRSIERHPDMVPEQTELLAPEVEENANTTSNIVKSRPPSPVKEETSSASASAYATPPPSITSRIDDHPQPPSTGYSTPDIQGSPQIGHEAVPPRTSRDHKGQTPKKRRQSLAPSERSVKSGGNKMGQAHPGVIRLHSTFNDSTSLYFVLDLAINGELASFIRKFGSLDLASTKYYSAQLIDTIEFMHDKGVIHRDLKPENILLDDGMRIKITDFGSAKLMNKEEEPVDDGKKRSFVGSADFVSPEVLRNEPATASSDIWAFGCILYQFIVGKPPFRGATDYLTFQKILKREMEFPDGFDEDAKALVELVLNLDPAQRPSIQDIKSHPFFALTDFTTIWTIPAPKISTGLTPPVTTLANLAPDSDLWAVFDDEVSDGGFEYDQDEEGNGESEEAEQPNEEEPIDHSKEPRFDRHAAAHAVRNVDHPDKSVIYSPTEGPHIDIAEQLDPPKPSYFAAGEEKKSRGWSHGSSSSGGNRSALTGWLESMRLGHNNNSPIGGGIRSNRTSRTSVRSDEMRIMMGSQTSSNGTTPPVPTGPTPATRLVNGDMRRLNLNNEDDSKWSSLLLSNERIVFSSQIQARTSSPNLHLPSFLMPAFKKRHLILTDFPRLITVKDDTPTLSNVQIHQHTPSSSSAGDGENGNYLRVKGECVFVVRPSNATQQSTHSNGSTINQGTAGLSNKVVDVQEKGSKSFIVQTAATTYMYNADTAELKEQWLGAIKKITGVV</sequence>
<feature type="region of interest" description="Disordered" evidence="10">
    <location>
        <begin position="888"/>
        <end position="924"/>
    </location>
</feature>
<dbReference type="InterPro" id="IPR011009">
    <property type="entry name" value="Kinase-like_dom_sf"/>
</dbReference>
<name>A0AAX4JUA8_9TREE</name>
<dbReference type="EMBL" id="CP144100">
    <property type="protein sequence ID" value="WWC88145.1"/>
    <property type="molecule type" value="Genomic_DNA"/>
</dbReference>
<keyword evidence="3" id="KW-0723">Serine/threonine-protein kinase</keyword>
<dbReference type="Proteomes" id="UP001355207">
    <property type="component" value="Chromosome 3"/>
</dbReference>
<feature type="domain" description="Protein kinase" evidence="12">
    <location>
        <begin position="284"/>
        <end position="776"/>
    </location>
</feature>
<dbReference type="GeneID" id="91093721"/>
<evidence type="ECO:0000256" key="9">
    <source>
        <dbReference type="ARBA" id="ARBA00048679"/>
    </source>
</evidence>